<reference evidence="3 4" key="1">
    <citation type="submission" date="2015-09" db="EMBL/GenBank/DDBJ databases">
        <title>Identification and resolution of microdiversity through metagenomic sequencing of parallel consortia.</title>
        <authorList>
            <person name="Nelson W.C."/>
            <person name="Romine M.F."/>
            <person name="Lindemann S.R."/>
        </authorList>
    </citation>
    <scope>NUCLEOTIDE SEQUENCE [LARGE SCALE GENOMIC DNA]</scope>
    <source>
        <strain evidence="3">Ana</strain>
    </source>
</reference>
<evidence type="ECO:0000256" key="2">
    <source>
        <dbReference type="ARBA" id="ARBA00022649"/>
    </source>
</evidence>
<dbReference type="Gene3D" id="3.30.2310.20">
    <property type="entry name" value="RelE-like"/>
    <property type="match status" value="1"/>
</dbReference>
<dbReference type="PANTHER" id="PTHR33755:SF6">
    <property type="entry name" value="PLASMID STABILIZATION SYSTEM PROTEIN"/>
    <property type="match status" value="1"/>
</dbReference>
<comment type="similarity">
    <text evidence="1">Belongs to the RelE toxin family.</text>
</comment>
<dbReference type="InterPro" id="IPR035093">
    <property type="entry name" value="RelE/ParE_toxin_dom_sf"/>
</dbReference>
<dbReference type="EMBL" id="LJZR01000076">
    <property type="protein sequence ID" value="KPQ31942.1"/>
    <property type="molecule type" value="Genomic_DNA"/>
</dbReference>
<dbReference type="PANTHER" id="PTHR33755">
    <property type="entry name" value="TOXIN PARE1-RELATED"/>
    <property type="match status" value="1"/>
</dbReference>
<comment type="caution">
    <text evidence="3">The sequence shown here is derived from an EMBL/GenBank/DDBJ whole genome shotgun (WGS) entry which is preliminary data.</text>
</comment>
<dbReference type="STRING" id="1666911.HLUCCA11_22725"/>
<dbReference type="InterPro" id="IPR007712">
    <property type="entry name" value="RelE/ParE_toxin"/>
</dbReference>
<dbReference type="Proteomes" id="UP000050465">
    <property type="component" value="Unassembled WGS sequence"/>
</dbReference>
<sequence>MRVVFLSLAISDLVSIRSYIAKENPEAAQQVAACLKSIIQKLATLPSLGKAGRVSGTRELVTPKIGKTIYIVVYRVKETRLEILRVLPGMRDIDRLLSEPDFK</sequence>
<name>A0A0P7YNM9_9CYAN</name>
<dbReference type="InterPro" id="IPR051803">
    <property type="entry name" value="TA_system_RelE-like_toxin"/>
</dbReference>
<evidence type="ECO:0000313" key="3">
    <source>
        <dbReference type="EMBL" id="KPQ31942.1"/>
    </source>
</evidence>
<accession>A0A0P7YNM9</accession>
<dbReference type="Pfam" id="PF05016">
    <property type="entry name" value="ParE_toxin"/>
    <property type="match status" value="1"/>
</dbReference>
<protein>
    <submittedName>
        <fullName evidence="3">Plasmid stabilization system protein</fullName>
    </submittedName>
</protein>
<organism evidence="3 4">
    <name type="scientific">Phormidesmis priestleyi Ana</name>
    <dbReference type="NCBI Taxonomy" id="1666911"/>
    <lineage>
        <taxon>Bacteria</taxon>
        <taxon>Bacillati</taxon>
        <taxon>Cyanobacteriota</taxon>
        <taxon>Cyanophyceae</taxon>
        <taxon>Leptolyngbyales</taxon>
        <taxon>Leptolyngbyaceae</taxon>
        <taxon>Phormidesmis</taxon>
    </lineage>
</organism>
<dbReference type="AlphaFoldDB" id="A0A0P7YNM9"/>
<evidence type="ECO:0000256" key="1">
    <source>
        <dbReference type="ARBA" id="ARBA00006226"/>
    </source>
</evidence>
<evidence type="ECO:0000313" key="4">
    <source>
        <dbReference type="Proteomes" id="UP000050465"/>
    </source>
</evidence>
<gene>
    <name evidence="3" type="ORF">HLUCCA11_22725</name>
</gene>
<keyword evidence="2" id="KW-1277">Toxin-antitoxin system</keyword>
<proteinExistence type="inferred from homology"/>